<dbReference type="AlphaFoldDB" id="A0A4Y7QF65"/>
<reference evidence="2 3" key="1">
    <citation type="submission" date="2018-06" db="EMBL/GenBank/DDBJ databases">
        <title>A transcriptomic atlas of mushroom development highlights an independent origin of complex multicellularity.</title>
        <authorList>
            <consortium name="DOE Joint Genome Institute"/>
            <person name="Krizsan K."/>
            <person name="Almasi E."/>
            <person name="Merenyi Z."/>
            <person name="Sahu N."/>
            <person name="Viragh M."/>
            <person name="Koszo T."/>
            <person name="Mondo S."/>
            <person name="Kiss B."/>
            <person name="Balint B."/>
            <person name="Kues U."/>
            <person name="Barry K."/>
            <person name="Hegedus J.C."/>
            <person name="Henrissat B."/>
            <person name="Johnson J."/>
            <person name="Lipzen A."/>
            <person name="Ohm R."/>
            <person name="Nagy I."/>
            <person name="Pangilinan J."/>
            <person name="Yan J."/>
            <person name="Xiong Y."/>
            <person name="Grigoriev I.V."/>
            <person name="Hibbett D.S."/>
            <person name="Nagy L.G."/>
        </authorList>
    </citation>
    <scope>NUCLEOTIDE SEQUENCE [LARGE SCALE GENOMIC DNA]</scope>
    <source>
        <strain evidence="2 3">SZMC22713</strain>
    </source>
</reference>
<evidence type="ECO:0000313" key="2">
    <source>
        <dbReference type="EMBL" id="TDL26055.1"/>
    </source>
</evidence>
<dbReference type="GO" id="GO:0005634">
    <property type="term" value="C:nucleus"/>
    <property type="evidence" value="ECO:0007669"/>
    <property type="project" value="TreeGrafter"/>
</dbReference>
<evidence type="ECO:0000313" key="3">
    <source>
        <dbReference type="Proteomes" id="UP000294933"/>
    </source>
</evidence>
<sequence>MVRFTKPRRFPCINTGGVRSANDMNAGRRLVRFFRSQEGSKLQVSCHPIPQDSFKEADIVISCIYRPETNNCWFTSVDVIYLLERLVVTPFTVEEKNRIRRNLEGFRPTTVSKKSRGSEHFFQQIMDFPVPKPRNIEKDVKVFPWSVLTQALEKIISKYVSAYIQGTRSA</sequence>
<proteinExistence type="predicted"/>
<dbReference type="OrthoDB" id="1751210at2759"/>
<accession>A0A4Y7QF65</accession>
<dbReference type="EMBL" id="ML170162">
    <property type="protein sequence ID" value="TDL26055.1"/>
    <property type="molecule type" value="Genomic_DNA"/>
</dbReference>
<keyword evidence="3" id="KW-1185">Reference proteome</keyword>
<dbReference type="VEuPathDB" id="FungiDB:BD410DRAFT_716587"/>
<protein>
    <recommendedName>
        <fullName evidence="1">DUF7082 domain-containing protein</fullName>
    </recommendedName>
</protein>
<dbReference type="PANTHER" id="PTHR39463">
    <property type="entry name" value="MEDUSA"/>
    <property type="match status" value="1"/>
</dbReference>
<name>A0A4Y7QF65_9AGAM</name>
<organism evidence="2 3">
    <name type="scientific">Rickenella mellea</name>
    <dbReference type="NCBI Taxonomy" id="50990"/>
    <lineage>
        <taxon>Eukaryota</taxon>
        <taxon>Fungi</taxon>
        <taxon>Dikarya</taxon>
        <taxon>Basidiomycota</taxon>
        <taxon>Agaricomycotina</taxon>
        <taxon>Agaricomycetes</taxon>
        <taxon>Hymenochaetales</taxon>
        <taxon>Rickenellaceae</taxon>
        <taxon>Rickenella</taxon>
    </lineage>
</organism>
<dbReference type="Proteomes" id="UP000294933">
    <property type="component" value="Unassembled WGS sequence"/>
</dbReference>
<feature type="domain" description="DUF7082" evidence="1">
    <location>
        <begin position="21"/>
        <end position="156"/>
    </location>
</feature>
<evidence type="ECO:0000259" key="1">
    <source>
        <dbReference type="Pfam" id="PF23305"/>
    </source>
</evidence>
<dbReference type="Pfam" id="PF23305">
    <property type="entry name" value="DUF7082"/>
    <property type="match status" value="1"/>
</dbReference>
<dbReference type="STRING" id="50990.A0A4Y7QF65"/>
<gene>
    <name evidence="2" type="ORF">BD410DRAFT_716587</name>
</gene>
<dbReference type="InterPro" id="IPR055509">
    <property type="entry name" value="DUF7082"/>
</dbReference>
<dbReference type="PANTHER" id="PTHR39463:SF1">
    <property type="entry name" value="MEDUSA"/>
    <property type="match status" value="1"/>
</dbReference>